<evidence type="ECO:0000256" key="1">
    <source>
        <dbReference type="SAM" id="MobiDB-lite"/>
    </source>
</evidence>
<evidence type="ECO:0000313" key="2">
    <source>
        <dbReference type="EMBL" id="CAB4012712.1"/>
    </source>
</evidence>
<sequence length="376" mass="42133">MAANYDQCRFAESLAKYVAVWNDKSADHADKTKRKAQMKALGDEFGMTPEVADRKYNSLRTYFVKQRRRVKESEKRVRDTGSIYRPLWPPYWKLLFLEEALALTNSDDPSEKRDSEDLSLATMVQNPRRNSDVSFDRTNSETDLSLVTMVNNPRHSESCTAEDALLSVLPETHTDTISGGLSSSPFSGNTHSHKPKASGRLSSSLHVGNAHSPIRIDDDIQEGVEVEKFQEESDEPTDRTPLESDRSHFLRPHSPTYPIFPPTDLSAPHSVTTFPLNIPNSLALALPSGDISPPGKRRKRGFPNSNDNDAGIAFHDTIDSLRTVAERIREDTSDDVGGFLKMIGFQLRSIDDPLRRMRVMHAIQGVILDEIASTVR</sequence>
<dbReference type="PANTHER" id="PTHR21505">
    <property type="entry name" value="MADF DOMAIN-CONTAINING PROTEIN-RELATED"/>
    <property type="match status" value="1"/>
</dbReference>
<dbReference type="InterPro" id="IPR006578">
    <property type="entry name" value="MADF-dom"/>
</dbReference>
<reference evidence="2" key="1">
    <citation type="submission" date="2020-04" db="EMBL/GenBank/DDBJ databases">
        <authorList>
            <person name="Alioto T."/>
            <person name="Alioto T."/>
            <person name="Gomez Garrido J."/>
        </authorList>
    </citation>
    <scope>NUCLEOTIDE SEQUENCE</scope>
    <source>
        <strain evidence="2">A484AB</strain>
    </source>
</reference>
<gene>
    <name evidence="2" type="ORF">PACLA_8A004542</name>
</gene>
<feature type="region of interest" description="Disordered" evidence="1">
    <location>
        <begin position="227"/>
        <end position="252"/>
    </location>
</feature>
<evidence type="ECO:0000313" key="3">
    <source>
        <dbReference type="Proteomes" id="UP001152795"/>
    </source>
</evidence>
<feature type="region of interest" description="Disordered" evidence="1">
    <location>
        <begin position="176"/>
        <end position="206"/>
    </location>
</feature>
<accession>A0A6S7J5Q9</accession>
<dbReference type="EMBL" id="CACRXK020007607">
    <property type="protein sequence ID" value="CAB4012712.1"/>
    <property type="molecule type" value="Genomic_DNA"/>
</dbReference>
<protein>
    <submittedName>
        <fullName evidence="2">Uncharacterized protein</fullName>
    </submittedName>
</protein>
<keyword evidence="3" id="KW-1185">Reference proteome</keyword>
<dbReference type="Proteomes" id="UP001152795">
    <property type="component" value="Unassembled WGS sequence"/>
</dbReference>
<dbReference type="OrthoDB" id="10459062at2759"/>
<dbReference type="AlphaFoldDB" id="A0A6S7J5Q9"/>
<proteinExistence type="predicted"/>
<feature type="compositionally biased region" description="Basic and acidic residues" evidence="1">
    <location>
        <begin position="129"/>
        <end position="138"/>
    </location>
</feature>
<feature type="compositionally biased region" description="Polar residues" evidence="1">
    <location>
        <begin position="176"/>
        <end position="190"/>
    </location>
</feature>
<feature type="region of interest" description="Disordered" evidence="1">
    <location>
        <begin position="287"/>
        <end position="311"/>
    </location>
</feature>
<name>A0A6S7J5Q9_PARCT</name>
<feature type="region of interest" description="Disordered" evidence="1">
    <location>
        <begin position="105"/>
        <end position="138"/>
    </location>
</feature>
<organism evidence="2 3">
    <name type="scientific">Paramuricea clavata</name>
    <name type="common">Red gorgonian</name>
    <name type="synonym">Violescent sea-whip</name>
    <dbReference type="NCBI Taxonomy" id="317549"/>
    <lineage>
        <taxon>Eukaryota</taxon>
        <taxon>Metazoa</taxon>
        <taxon>Cnidaria</taxon>
        <taxon>Anthozoa</taxon>
        <taxon>Octocorallia</taxon>
        <taxon>Malacalcyonacea</taxon>
        <taxon>Plexauridae</taxon>
        <taxon>Paramuricea</taxon>
    </lineage>
</organism>
<dbReference type="PANTHER" id="PTHR21505:SF12">
    <property type="entry name" value="MADF DOMAIN-CONTAINING PROTEIN-RELATED"/>
    <property type="match status" value="1"/>
</dbReference>
<comment type="caution">
    <text evidence="2">The sequence shown here is derived from an EMBL/GenBank/DDBJ whole genome shotgun (WGS) entry which is preliminary data.</text>
</comment>
<dbReference type="PROSITE" id="PS51029">
    <property type="entry name" value="MADF"/>
    <property type="match status" value="1"/>
</dbReference>
<feature type="compositionally biased region" description="Basic and acidic residues" evidence="1">
    <location>
        <begin position="227"/>
        <end position="248"/>
    </location>
</feature>
<dbReference type="Pfam" id="PF10545">
    <property type="entry name" value="MADF_DNA_bdg"/>
    <property type="match status" value="1"/>
</dbReference>